<accession>A0A8S0Q448</accession>
<evidence type="ECO:0000313" key="2">
    <source>
        <dbReference type="Proteomes" id="UP000594638"/>
    </source>
</evidence>
<dbReference type="Proteomes" id="UP000594638">
    <property type="component" value="Unassembled WGS sequence"/>
</dbReference>
<gene>
    <name evidence="1" type="ORF">OLEA9_A079466</name>
</gene>
<sequence length="95" mass="10731">MDLEISILLERIEILKAEIKDYYIEVSMKLNCGSGSLQVTESSSEVSSSKYGSIPMVEEMILGFDDMTIEIVRKLVGGPNYRHIIAIFRMDGLRL</sequence>
<dbReference type="Gramene" id="OE9A079466T1">
    <property type="protein sequence ID" value="OE9A079466C1"/>
    <property type="gene ID" value="OE9A079466"/>
</dbReference>
<dbReference type="OrthoDB" id="3502685at2759"/>
<proteinExistence type="predicted"/>
<evidence type="ECO:0000313" key="1">
    <source>
        <dbReference type="EMBL" id="CAA2961683.1"/>
    </source>
</evidence>
<dbReference type="EMBL" id="CACTIH010000589">
    <property type="protein sequence ID" value="CAA2961683.1"/>
    <property type="molecule type" value="Genomic_DNA"/>
</dbReference>
<keyword evidence="2" id="KW-1185">Reference proteome</keyword>
<reference evidence="1 2" key="1">
    <citation type="submission" date="2019-12" db="EMBL/GenBank/DDBJ databases">
        <authorList>
            <person name="Alioto T."/>
            <person name="Alioto T."/>
            <person name="Gomez Garrido J."/>
        </authorList>
    </citation>
    <scope>NUCLEOTIDE SEQUENCE [LARGE SCALE GENOMIC DNA]</scope>
</reference>
<protein>
    <submittedName>
        <fullName evidence="1">Uncharacterized protein</fullName>
    </submittedName>
</protein>
<feature type="non-terminal residue" evidence="1">
    <location>
        <position position="95"/>
    </location>
</feature>
<organism evidence="1 2">
    <name type="scientific">Olea europaea subsp. europaea</name>
    <dbReference type="NCBI Taxonomy" id="158383"/>
    <lineage>
        <taxon>Eukaryota</taxon>
        <taxon>Viridiplantae</taxon>
        <taxon>Streptophyta</taxon>
        <taxon>Embryophyta</taxon>
        <taxon>Tracheophyta</taxon>
        <taxon>Spermatophyta</taxon>
        <taxon>Magnoliopsida</taxon>
        <taxon>eudicotyledons</taxon>
        <taxon>Gunneridae</taxon>
        <taxon>Pentapetalae</taxon>
        <taxon>asterids</taxon>
        <taxon>lamiids</taxon>
        <taxon>Lamiales</taxon>
        <taxon>Oleaceae</taxon>
        <taxon>Oleeae</taxon>
        <taxon>Olea</taxon>
    </lineage>
</organism>
<comment type="caution">
    <text evidence="1">The sequence shown here is derived from an EMBL/GenBank/DDBJ whole genome shotgun (WGS) entry which is preliminary data.</text>
</comment>
<dbReference type="AlphaFoldDB" id="A0A8S0Q448"/>
<name>A0A8S0Q448_OLEEU</name>